<dbReference type="Proteomes" id="UP000664795">
    <property type="component" value="Unassembled WGS sequence"/>
</dbReference>
<dbReference type="Pfam" id="PF17642">
    <property type="entry name" value="TssD"/>
    <property type="match status" value="1"/>
</dbReference>
<sequence>MAAGISAKMTVGGTDYLLNTCTYQFYQPTDHLGRAKAGVRSGLIEITILGNNHDTLTTWAINPFKMFDGDITHLDNDKKTMKTVSFKKAYCVSYRETLIPNSAGIAYQFELGISAAMITYNGVEHDNQWSHLKDTY</sequence>
<accession>A0A939G6I0</accession>
<dbReference type="EMBL" id="JAFMYU010000018">
    <property type="protein sequence ID" value="MBO0933312.1"/>
    <property type="molecule type" value="Genomic_DNA"/>
</dbReference>
<organism evidence="1 2">
    <name type="scientific">Fibrella aquatilis</name>
    <dbReference type="NCBI Taxonomy" id="2817059"/>
    <lineage>
        <taxon>Bacteria</taxon>
        <taxon>Pseudomonadati</taxon>
        <taxon>Bacteroidota</taxon>
        <taxon>Cytophagia</taxon>
        <taxon>Cytophagales</taxon>
        <taxon>Spirosomataceae</taxon>
        <taxon>Fibrella</taxon>
    </lineage>
</organism>
<evidence type="ECO:0000313" key="1">
    <source>
        <dbReference type="EMBL" id="MBO0933312.1"/>
    </source>
</evidence>
<evidence type="ECO:0000313" key="2">
    <source>
        <dbReference type="Proteomes" id="UP000664795"/>
    </source>
</evidence>
<protein>
    <recommendedName>
        <fullName evidence="3">Type VI secretion system needle protein Hcp</fullName>
    </recommendedName>
</protein>
<dbReference type="InterPro" id="IPR041408">
    <property type="entry name" value="Hcp_Tssd"/>
</dbReference>
<dbReference type="GO" id="GO:0033104">
    <property type="term" value="C:type VI protein secretion system complex"/>
    <property type="evidence" value="ECO:0007669"/>
    <property type="project" value="InterPro"/>
</dbReference>
<dbReference type="RefSeq" id="WP_207337269.1">
    <property type="nucleotide sequence ID" value="NZ_JAFMYU010000018.1"/>
</dbReference>
<gene>
    <name evidence="1" type="ORF">J2I48_20045</name>
</gene>
<evidence type="ECO:0008006" key="3">
    <source>
        <dbReference type="Google" id="ProtNLM"/>
    </source>
</evidence>
<reference evidence="1 2" key="1">
    <citation type="submission" date="2021-03" db="EMBL/GenBank/DDBJ databases">
        <title>Fibrella sp. HMF5036 genome sequencing and assembly.</title>
        <authorList>
            <person name="Kang H."/>
            <person name="Kim H."/>
            <person name="Bae S."/>
            <person name="Joh K."/>
        </authorList>
    </citation>
    <scope>NUCLEOTIDE SEQUENCE [LARGE SCALE GENOMIC DNA]</scope>
    <source>
        <strain evidence="1 2">HMF5036</strain>
    </source>
</reference>
<comment type="caution">
    <text evidence="1">The sequence shown here is derived from an EMBL/GenBank/DDBJ whole genome shotgun (WGS) entry which is preliminary data.</text>
</comment>
<keyword evidence="2" id="KW-1185">Reference proteome</keyword>
<name>A0A939G6I0_9BACT</name>
<dbReference type="AlphaFoldDB" id="A0A939G6I0"/>
<proteinExistence type="predicted"/>